<evidence type="ECO:0000256" key="2">
    <source>
        <dbReference type="ARBA" id="ARBA00022692"/>
    </source>
</evidence>
<keyword evidence="9" id="KW-1185">Reference proteome</keyword>
<dbReference type="InterPro" id="IPR030192">
    <property type="entry name" value="YbdG"/>
</dbReference>
<keyword evidence="2 6" id="KW-0812">Transmembrane</keyword>
<accession>A0ABW1V803</accession>
<gene>
    <name evidence="8" type="ORF">ACFP56_18315</name>
</gene>
<dbReference type="EMBL" id="JBHSTE010000006">
    <property type="protein sequence ID" value="MFC6334588.1"/>
    <property type="molecule type" value="Genomic_DNA"/>
</dbReference>
<evidence type="ECO:0000256" key="6">
    <source>
        <dbReference type="SAM" id="Phobius"/>
    </source>
</evidence>
<comment type="subcellular location">
    <subcellularLocation>
        <location evidence="1">Membrane</location>
    </subcellularLocation>
</comment>
<feature type="coiled-coil region" evidence="5">
    <location>
        <begin position="286"/>
        <end position="313"/>
    </location>
</feature>
<evidence type="ECO:0000259" key="7">
    <source>
        <dbReference type="Pfam" id="PF00924"/>
    </source>
</evidence>
<evidence type="ECO:0000256" key="1">
    <source>
        <dbReference type="ARBA" id="ARBA00004370"/>
    </source>
</evidence>
<dbReference type="Gene3D" id="2.30.30.60">
    <property type="match status" value="1"/>
</dbReference>
<evidence type="ECO:0000256" key="4">
    <source>
        <dbReference type="ARBA" id="ARBA00023136"/>
    </source>
</evidence>
<dbReference type="Proteomes" id="UP001596233">
    <property type="component" value="Unassembled WGS sequence"/>
</dbReference>
<reference evidence="9" key="1">
    <citation type="journal article" date="2019" name="Int. J. Syst. Evol. Microbiol.">
        <title>The Global Catalogue of Microorganisms (GCM) 10K type strain sequencing project: providing services to taxonomists for standard genome sequencing and annotation.</title>
        <authorList>
            <consortium name="The Broad Institute Genomics Platform"/>
            <consortium name="The Broad Institute Genome Sequencing Center for Infectious Disease"/>
            <person name="Wu L."/>
            <person name="Ma J."/>
        </authorList>
    </citation>
    <scope>NUCLEOTIDE SEQUENCE [LARGE SCALE GENOMIC DNA]</scope>
    <source>
        <strain evidence="9">PCU 280</strain>
    </source>
</reference>
<evidence type="ECO:0000313" key="9">
    <source>
        <dbReference type="Proteomes" id="UP001596233"/>
    </source>
</evidence>
<dbReference type="SUPFAM" id="SSF50182">
    <property type="entry name" value="Sm-like ribonucleoproteins"/>
    <property type="match status" value="1"/>
</dbReference>
<protein>
    <submittedName>
        <fullName evidence="8">Mechanosensitive ion channel family protein</fullName>
    </submittedName>
</protein>
<sequence length="418" mass="47230">MKQNITDWLIGLGLEQGTAGTLTTIILILAITLISIIANFITKKVVLKFITFYIKNNKIQWDNYLLDRKVFHRLSHIVPAIIIYFSANLFPNYAFLIGKGVSVYLIVVILLVINAFLNAIHDFYVTLEISKTRPIRGYIQVAKIILFIMGAILLISSLVGVSPLILLSGLGALSAVTMLVFKDSILGLTAGVLLTTNDMVRVGDWIEMPKYSADGDVIDISLNTVKVQNWDKTITSIPTYALVSDSFKNWRGMQSSGGRRIKRAFSVDMSSIAICTPEMLERFKKIHYLKDYIEQKENEIEKYNAEHKVDRSIKVNGRALTNIGIFRAYIQQYIEKHPKIHKEMTCMVRQLQPEESGLPLEIYAFSSDIAWAVYEGIQADIFDHILAVAPEFGLRVFQKPTGHDLKTGLQADKSREYM</sequence>
<comment type="caution">
    <text evidence="8">The sequence shown here is derived from an EMBL/GenBank/DDBJ whole genome shotgun (WGS) entry which is preliminary data.</text>
</comment>
<dbReference type="InterPro" id="IPR010920">
    <property type="entry name" value="LSM_dom_sf"/>
</dbReference>
<keyword evidence="3 6" id="KW-1133">Transmembrane helix</keyword>
<dbReference type="RefSeq" id="WP_379237262.1">
    <property type="nucleotide sequence ID" value="NZ_JBHSTE010000006.1"/>
</dbReference>
<keyword evidence="5" id="KW-0175">Coiled coil</keyword>
<evidence type="ECO:0000256" key="3">
    <source>
        <dbReference type="ARBA" id="ARBA00022989"/>
    </source>
</evidence>
<dbReference type="InterPro" id="IPR023408">
    <property type="entry name" value="MscS_beta-dom_sf"/>
</dbReference>
<dbReference type="Pfam" id="PF00924">
    <property type="entry name" value="MS_channel_2nd"/>
    <property type="match status" value="1"/>
</dbReference>
<organism evidence="8 9">
    <name type="scientific">Paenibacillus septentrionalis</name>
    <dbReference type="NCBI Taxonomy" id="429342"/>
    <lineage>
        <taxon>Bacteria</taxon>
        <taxon>Bacillati</taxon>
        <taxon>Bacillota</taxon>
        <taxon>Bacilli</taxon>
        <taxon>Bacillales</taxon>
        <taxon>Paenibacillaceae</taxon>
        <taxon>Paenibacillus</taxon>
    </lineage>
</organism>
<feature type="transmembrane region" description="Helical" evidence="6">
    <location>
        <begin position="77"/>
        <end position="97"/>
    </location>
</feature>
<feature type="transmembrane region" description="Helical" evidence="6">
    <location>
        <begin position="103"/>
        <end position="125"/>
    </location>
</feature>
<dbReference type="PANTHER" id="PTHR30414">
    <property type="entry name" value="MINICONDUCTANCE MECHANOSENSITIVE CHANNEL YBDG"/>
    <property type="match status" value="1"/>
</dbReference>
<name>A0ABW1V803_9BACL</name>
<evidence type="ECO:0000313" key="8">
    <source>
        <dbReference type="EMBL" id="MFC6334588.1"/>
    </source>
</evidence>
<proteinExistence type="predicted"/>
<feature type="domain" description="Mechanosensitive ion channel MscS" evidence="7">
    <location>
        <begin position="183"/>
        <end position="251"/>
    </location>
</feature>
<evidence type="ECO:0000256" key="5">
    <source>
        <dbReference type="SAM" id="Coils"/>
    </source>
</evidence>
<dbReference type="InterPro" id="IPR006685">
    <property type="entry name" value="MscS_channel_2nd"/>
</dbReference>
<dbReference type="PANTHER" id="PTHR30414:SF0">
    <property type="entry name" value="MINICONDUCTANCE MECHANOSENSITIVE CHANNEL YBDG"/>
    <property type="match status" value="1"/>
</dbReference>
<feature type="transmembrane region" description="Helical" evidence="6">
    <location>
        <begin position="20"/>
        <end position="41"/>
    </location>
</feature>
<keyword evidence="4 6" id="KW-0472">Membrane</keyword>